<dbReference type="SUPFAM" id="SSF141371">
    <property type="entry name" value="PilZ domain-like"/>
    <property type="match status" value="1"/>
</dbReference>
<feature type="domain" description="PilZ" evidence="1">
    <location>
        <begin position="8"/>
        <end position="76"/>
    </location>
</feature>
<keyword evidence="3" id="KW-1185">Reference proteome</keyword>
<dbReference type="GO" id="GO:0035438">
    <property type="term" value="F:cyclic-di-GMP binding"/>
    <property type="evidence" value="ECO:0007669"/>
    <property type="project" value="InterPro"/>
</dbReference>
<reference evidence="2 3" key="1">
    <citation type="submission" date="2020-08" db="EMBL/GenBank/DDBJ databases">
        <title>Genomic Encyclopedia of Type Strains, Phase IV (KMG-IV): sequencing the most valuable type-strain genomes for metagenomic binning, comparative biology and taxonomic classification.</title>
        <authorList>
            <person name="Goeker M."/>
        </authorList>
    </citation>
    <scope>NUCLEOTIDE SEQUENCE [LARGE SCALE GENOMIC DNA]</scope>
    <source>
        <strain evidence="2 3">DSM 26189</strain>
    </source>
</reference>
<dbReference type="AlphaFoldDB" id="A0A7W6BRG6"/>
<dbReference type="Proteomes" id="UP000571950">
    <property type="component" value="Unassembled WGS sequence"/>
</dbReference>
<name>A0A7W6BRG6_9SPHN</name>
<dbReference type="EMBL" id="JACIDT010000006">
    <property type="protein sequence ID" value="MBB3926454.1"/>
    <property type="molecule type" value="Genomic_DNA"/>
</dbReference>
<dbReference type="InterPro" id="IPR009875">
    <property type="entry name" value="PilZ_domain"/>
</dbReference>
<gene>
    <name evidence="2" type="ORF">GGR43_002171</name>
</gene>
<dbReference type="Pfam" id="PF07238">
    <property type="entry name" value="PilZ"/>
    <property type="match status" value="1"/>
</dbReference>
<protein>
    <recommendedName>
        <fullName evidence="1">PilZ domain-containing protein</fullName>
    </recommendedName>
</protein>
<evidence type="ECO:0000259" key="1">
    <source>
        <dbReference type="Pfam" id="PF07238"/>
    </source>
</evidence>
<evidence type="ECO:0000313" key="3">
    <source>
        <dbReference type="Proteomes" id="UP000571950"/>
    </source>
</evidence>
<organism evidence="2 3">
    <name type="scientific">Sphingobium jiangsuense</name>
    <dbReference type="NCBI Taxonomy" id="870476"/>
    <lineage>
        <taxon>Bacteria</taxon>
        <taxon>Pseudomonadati</taxon>
        <taxon>Pseudomonadota</taxon>
        <taxon>Alphaproteobacteria</taxon>
        <taxon>Sphingomonadales</taxon>
        <taxon>Sphingomonadaceae</taxon>
        <taxon>Sphingobium</taxon>
    </lineage>
</organism>
<sequence>MLDVKLRRAGEGWFSSRIVNLSREGFCIDSFVTLEPGSPIWIMFPGFEGRRATVMWVKGHQVGCRFDAPLYEAVLDHILR</sequence>
<proteinExistence type="predicted"/>
<accession>A0A7W6BRG6</accession>
<comment type="caution">
    <text evidence="2">The sequence shown here is derived from an EMBL/GenBank/DDBJ whole genome shotgun (WGS) entry which is preliminary data.</text>
</comment>
<evidence type="ECO:0000313" key="2">
    <source>
        <dbReference type="EMBL" id="MBB3926454.1"/>
    </source>
</evidence>